<feature type="region of interest" description="Disordered" evidence="7">
    <location>
        <begin position="709"/>
        <end position="731"/>
    </location>
</feature>
<dbReference type="Gene3D" id="2.40.170.20">
    <property type="entry name" value="TonB-dependent receptor, beta-barrel domain"/>
    <property type="match status" value="1"/>
</dbReference>
<dbReference type="GO" id="GO:0044718">
    <property type="term" value="P:siderophore transmembrane transport"/>
    <property type="evidence" value="ECO:0007669"/>
    <property type="project" value="TreeGrafter"/>
</dbReference>
<keyword evidence="2" id="KW-0813">Transport</keyword>
<dbReference type="SUPFAM" id="SSF56935">
    <property type="entry name" value="Porins"/>
    <property type="match status" value="1"/>
</dbReference>
<evidence type="ECO:0000256" key="4">
    <source>
        <dbReference type="ARBA" id="ARBA00022692"/>
    </source>
</evidence>
<keyword evidence="9" id="KW-0675">Receptor</keyword>
<evidence type="ECO:0000256" key="2">
    <source>
        <dbReference type="ARBA" id="ARBA00022448"/>
    </source>
</evidence>
<evidence type="ECO:0000256" key="6">
    <source>
        <dbReference type="ARBA" id="ARBA00023237"/>
    </source>
</evidence>
<feature type="domain" description="TonB-dependent transporter Oar-like beta-barrel" evidence="8">
    <location>
        <begin position="247"/>
        <end position="971"/>
    </location>
</feature>
<name>A0A0B6WVM1_9BACT</name>
<dbReference type="InterPro" id="IPR039426">
    <property type="entry name" value="TonB-dep_rcpt-like"/>
</dbReference>
<accession>A0A0B6WVM1</accession>
<keyword evidence="4" id="KW-0812">Transmembrane</keyword>
<keyword evidence="6" id="KW-0998">Cell outer membrane</keyword>
<evidence type="ECO:0000256" key="3">
    <source>
        <dbReference type="ARBA" id="ARBA00022452"/>
    </source>
</evidence>
<dbReference type="PANTHER" id="PTHR30069:SF46">
    <property type="entry name" value="OAR PROTEIN"/>
    <property type="match status" value="1"/>
</dbReference>
<keyword evidence="10" id="KW-1185">Reference proteome</keyword>
<sequence length="978" mass="108798">MLRRDFIPYAIMLALCLGGFTLGEAQNIKGSIVGRATDTNGSAIPGATVLVRDLKKELVFETLTDDTGEFRFPSLEVGEYCLEIKKGGFATFRSAEISLLVGESVKVEARLQPAEVSAMVIVKTDVVSTLTLDDAKRSRSFSDSEMNDLPVQAGTQGRNYYAQARSAPGVAFSPQAHAPFTVNGNRPRSNNYMIDSVDATDANTGLIAGRGVTEQLVSQEAIASFEIITHNFKAEHGRNSGAIVSIITKSGTDEYHGSAYWYHNDSALRARNFFENEKPASLSNLAGATLGGPIAKRRAFFFAQYEIFRVRGTQNALYQGLTAAEKAMADPHVAPLVALYPTVPSSAERFLSLGVPSATDQRTYLARGDWFINARQSLMVRINDTRADRQSFGVGNILTSRAPGERRTINATIQHTWTIRPELLLEARLGFNRQVEHDSDSPDPLFLGDQKINGEVGLLVVTGLSTLGIPSYLNQYQFQNNYQAMGDLTWARKRHTLKFGASFRAIQVNGGNLDSSFRGQLTFNSIADFLRARPAVYTRNLGNPRIGLRRDELHAYIQDDWRATPSLALNLGLRYEINTAPREVAGRLPLQKLLRTDFSNFAPRIGLIWSPLAGMAMRAGYGIYYNVVETTFLGLTRFVPPLVTNYVAYNPTFPNLLEQARIGLPSGLVIPSQDVKTPYAEHISLGIERELGHPQSTLDISYVGTMSHHLSRTRRPNGGEQLPQARRPDPSRGVINLLETTANASYHALQIGWTRRFNSDLQVRAAYTRSKFIDEISDIISTNTGIDRRLLPLDENRLYLDRAVSDYDIPHSLSLTYIWRLRRPRMGILLEDWTISGIIAYRSGLPYTLYSGTNTPSGNNNNRLNDLPGALARDPSSPVPIRIAPGVAPSQLIPRPGSLGTLGRNTERAESFYEWNVSLQRDFPLRERLRLQMRIEVFNLFNATNFNEVDNVLSSPTFGRYKSAFDPRRAQFVLRVQF</sequence>
<dbReference type="Gene3D" id="2.60.40.1120">
    <property type="entry name" value="Carboxypeptidase-like, regulatory domain"/>
    <property type="match status" value="1"/>
</dbReference>
<keyword evidence="3" id="KW-1134">Transmembrane beta strand</keyword>
<dbReference type="InterPro" id="IPR008969">
    <property type="entry name" value="CarboxyPept-like_regulatory"/>
</dbReference>
<dbReference type="Pfam" id="PF25183">
    <property type="entry name" value="OMP_b-brl_4"/>
    <property type="match status" value="1"/>
</dbReference>
<comment type="subcellular location">
    <subcellularLocation>
        <location evidence="1">Cell outer membrane</location>
        <topology evidence="1">Multi-pass membrane protein</topology>
    </subcellularLocation>
</comment>
<dbReference type="InterPro" id="IPR057601">
    <property type="entry name" value="Oar-like_b-barrel"/>
</dbReference>
<evidence type="ECO:0000256" key="7">
    <source>
        <dbReference type="SAM" id="MobiDB-lite"/>
    </source>
</evidence>
<dbReference type="GO" id="GO:0009279">
    <property type="term" value="C:cell outer membrane"/>
    <property type="evidence" value="ECO:0007669"/>
    <property type="project" value="UniProtKB-SubCell"/>
</dbReference>
<dbReference type="GO" id="GO:0015344">
    <property type="term" value="F:siderophore uptake transmembrane transporter activity"/>
    <property type="evidence" value="ECO:0007669"/>
    <property type="project" value="TreeGrafter"/>
</dbReference>
<organism evidence="9 10">
    <name type="scientific">Pyrinomonas methylaliphatogenes</name>
    <dbReference type="NCBI Taxonomy" id="454194"/>
    <lineage>
        <taxon>Bacteria</taxon>
        <taxon>Pseudomonadati</taxon>
        <taxon>Acidobacteriota</taxon>
        <taxon>Blastocatellia</taxon>
        <taxon>Blastocatellales</taxon>
        <taxon>Pyrinomonadaceae</taxon>
        <taxon>Pyrinomonas</taxon>
    </lineage>
</organism>
<dbReference type="PANTHER" id="PTHR30069">
    <property type="entry name" value="TONB-DEPENDENT OUTER MEMBRANE RECEPTOR"/>
    <property type="match status" value="1"/>
</dbReference>
<reference evidence="9 10" key="2">
    <citation type="submission" date="2015-01" db="EMBL/GenBank/DDBJ databases">
        <title>Complete genome sequence of Pyrinomonas methylaliphatogenes type strain K22T.</title>
        <authorList>
            <person name="Lee K.C.Y."/>
            <person name="Power J.F."/>
            <person name="Dunfield P.F."/>
            <person name="Morgan X.C."/>
            <person name="Huttenhower C."/>
            <person name="Stott M.B."/>
        </authorList>
    </citation>
    <scope>NUCLEOTIDE SEQUENCE [LARGE SCALE GENOMIC DNA]</scope>
    <source>
        <strain evidence="9 10">K22</strain>
    </source>
</reference>
<dbReference type="EMBL" id="CBXV010000001">
    <property type="protein sequence ID" value="CDM64334.1"/>
    <property type="molecule type" value="Genomic_DNA"/>
</dbReference>
<dbReference type="STRING" id="454194.PYK22_00327"/>
<dbReference type="Proteomes" id="UP000031518">
    <property type="component" value="Unassembled WGS sequence"/>
</dbReference>
<keyword evidence="5" id="KW-0472">Membrane</keyword>
<protein>
    <submittedName>
        <fullName evidence="9">Outer membrane receptor protein</fullName>
    </submittedName>
</protein>
<evidence type="ECO:0000259" key="8">
    <source>
        <dbReference type="Pfam" id="PF25183"/>
    </source>
</evidence>
<evidence type="ECO:0000313" key="9">
    <source>
        <dbReference type="EMBL" id="CDM64334.1"/>
    </source>
</evidence>
<dbReference type="OrthoDB" id="97893at2"/>
<evidence type="ECO:0000313" key="10">
    <source>
        <dbReference type="Proteomes" id="UP000031518"/>
    </source>
</evidence>
<dbReference type="AlphaFoldDB" id="A0A0B6WVM1"/>
<proteinExistence type="predicted"/>
<dbReference type="InterPro" id="IPR036942">
    <property type="entry name" value="Beta-barrel_TonB_sf"/>
</dbReference>
<dbReference type="Pfam" id="PF13620">
    <property type="entry name" value="CarboxypepD_reg"/>
    <property type="match status" value="1"/>
</dbReference>
<reference evidence="9 10" key="1">
    <citation type="submission" date="2013-12" db="EMBL/GenBank/DDBJ databases">
        <authorList>
            <person name="Stott M."/>
        </authorList>
    </citation>
    <scope>NUCLEOTIDE SEQUENCE [LARGE SCALE GENOMIC DNA]</scope>
    <source>
        <strain evidence="9 10">K22</strain>
    </source>
</reference>
<dbReference type="SUPFAM" id="SSF49464">
    <property type="entry name" value="Carboxypeptidase regulatory domain-like"/>
    <property type="match status" value="1"/>
</dbReference>
<dbReference type="RefSeq" id="WP_041973476.1">
    <property type="nucleotide sequence ID" value="NZ_CBXV010000001.1"/>
</dbReference>
<evidence type="ECO:0000256" key="1">
    <source>
        <dbReference type="ARBA" id="ARBA00004571"/>
    </source>
</evidence>
<evidence type="ECO:0000256" key="5">
    <source>
        <dbReference type="ARBA" id="ARBA00023136"/>
    </source>
</evidence>
<gene>
    <name evidence="9" type="ORF">PYK22_00327</name>
</gene>